<keyword evidence="7" id="KW-0645">Protease</keyword>
<dbReference type="RefSeq" id="WP_008907552.1">
    <property type="nucleotide sequence ID" value="NZ_CAKP01000005.1"/>
</dbReference>
<keyword evidence="10" id="KW-1185">Reference proteome</keyword>
<dbReference type="SUPFAM" id="SSF51306">
    <property type="entry name" value="LexA/Signal peptidase"/>
    <property type="match status" value="1"/>
</dbReference>
<comment type="catalytic activity">
    <reaction evidence="1 7">
        <text>Cleavage of hydrophobic, N-terminal signal or leader sequences from secreted and periplasmic proteins.</text>
        <dbReference type="EC" id="3.4.21.89"/>
    </reaction>
</comment>
<evidence type="ECO:0000256" key="7">
    <source>
        <dbReference type="RuleBase" id="RU362042"/>
    </source>
</evidence>
<feature type="transmembrane region" description="Helical" evidence="7">
    <location>
        <begin position="12"/>
        <end position="31"/>
    </location>
</feature>
<dbReference type="GO" id="GO:0009003">
    <property type="term" value="F:signal peptidase activity"/>
    <property type="evidence" value="ECO:0007669"/>
    <property type="project" value="UniProtKB-EC"/>
</dbReference>
<keyword evidence="5 7" id="KW-0378">Hydrolase</keyword>
<dbReference type="GO" id="GO:0005886">
    <property type="term" value="C:plasma membrane"/>
    <property type="evidence" value="ECO:0007669"/>
    <property type="project" value="UniProtKB-SubCell"/>
</dbReference>
<dbReference type="InterPro" id="IPR019533">
    <property type="entry name" value="Peptidase_S26"/>
</dbReference>
<organism evidence="9 10">
    <name type="scientific">Caloramator australicus RC3</name>
    <dbReference type="NCBI Taxonomy" id="857293"/>
    <lineage>
        <taxon>Bacteria</taxon>
        <taxon>Bacillati</taxon>
        <taxon>Bacillota</taxon>
        <taxon>Clostridia</taxon>
        <taxon>Eubacteriales</taxon>
        <taxon>Clostridiaceae</taxon>
        <taxon>Caloramator</taxon>
    </lineage>
</organism>
<evidence type="ECO:0000313" key="9">
    <source>
        <dbReference type="EMBL" id="CCC57829.1"/>
    </source>
</evidence>
<evidence type="ECO:0000313" key="10">
    <source>
        <dbReference type="Proteomes" id="UP000007652"/>
    </source>
</evidence>
<gene>
    <name evidence="9" type="ORF">CAAU_0180</name>
</gene>
<dbReference type="AlphaFoldDB" id="G0V3Y9"/>
<dbReference type="PROSITE" id="PS00761">
    <property type="entry name" value="SPASE_I_3"/>
    <property type="match status" value="1"/>
</dbReference>
<feature type="active site" evidence="6">
    <location>
        <position position="40"/>
    </location>
</feature>
<reference evidence="9 10" key="1">
    <citation type="journal article" date="2011" name="J. Bacteriol.">
        <title>Draft genome sequence of Caloramator australicus strain RC3T, a thermoanaerobe from the Great Artesian Basin of Australia.</title>
        <authorList>
            <person name="Ogg C.D."/>
            <person name="Patel B.K.C."/>
        </authorList>
    </citation>
    <scope>NUCLEOTIDE SEQUENCE [LARGE SCALE GENOMIC DNA]</scope>
    <source>
        <strain evidence="9 10">RC3</strain>
    </source>
</reference>
<comment type="caution">
    <text evidence="9">The sequence shown here is derived from an EMBL/GenBank/DDBJ whole genome shotgun (WGS) entry which is preliminary data.</text>
</comment>
<name>G0V3Y9_9CLOT</name>
<dbReference type="GO" id="GO:0006465">
    <property type="term" value="P:signal peptide processing"/>
    <property type="evidence" value="ECO:0007669"/>
    <property type="project" value="InterPro"/>
</dbReference>
<dbReference type="PRINTS" id="PR00727">
    <property type="entry name" value="LEADERPTASE"/>
</dbReference>
<dbReference type="eggNOG" id="COG0681">
    <property type="taxonomic scope" value="Bacteria"/>
</dbReference>
<protein>
    <recommendedName>
        <fullName evidence="4 7">Signal peptidase I</fullName>
        <ecNumber evidence="4 7">3.4.21.89</ecNumber>
    </recommendedName>
</protein>
<evidence type="ECO:0000256" key="3">
    <source>
        <dbReference type="ARBA" id="ARBA00009370"/>
    </source>
</evidence>
<evidence type="ECO:0000256" key="2">
    <source>
        <dbReference type="ARBA" id="ARBA00004401"/>
    </source>
</evidence>
<dbReference type="Pfam" id="PF10502">
    <property type="entry name" value="Peptidase_S26"/>
    <property type="match status" value="1"/>
</dbReference>
<dbReference type="InterPro" id="IPR019757">
    <property type="entry name" value="Pept_S26A_signal_pept_1_Lys-AS"/>
</dbReference>
<dbReference type="InterPro" id="IPR036286">
    <property type="entry name" value="LexA/Signal_pep-like_sf"/>
</dbReference>
<dbReference type="PANTHER" id="PTHR43390:SF1">
    <property type="entry name" value="CHLOROPLAST PROCESSING PEPTIDASE"/>
    <property type="match status" value="1"/>
</dbReference>
<proteinExistence type="inferred from homology"/>
<dbReference type="CDD" id="cd06530">
    <property type="entry name" value="S26_SPase_I"/>
    <property type="match status" value="1"/>
</dbReference>
<dbReference type="Gene3D" id="2.10.109.10">
    <property type="entry name" value="Umud Fragment, subunit A"/>
    <property type="match status" value="1"/>
</dbReference>
<dbReference type="InterPro" id="IPR000223">
    <property type="entry name" value="Pept_S26A_signal_pept_1"/>
</dbReference>
<evidence type="ECO:0000256" key="1">
    <source>
        <dbReference type="ARBA" id="ARBA00000677"/>
    </source>
</evidence>
<dbReference type="GO" id="GO:0004252">
    <property type="term" value="F:serine-type endopeptidase activity"/>
    <property type="evidence" value="ECO:0007669"/>
    <property type="project" value="InterPro"/>
</dbReference>
<dbReference type="EC" id="3.4.21.89" evidence="4 7"/>
<evidence type="ECO:0000256" key="5">
    <source>
        <dbReference type="ARBA" id="ARBA00022801"/>
    </source>
</evidence>
<dbReference type="PROSITE" id="PS00760">
    <property type="entry name" value="SPASE_I_2"/>
    <property type="match status" value="1"/>
</dbReference>
<comment type="similarity">
    <text evidence="3 7">Belongs to the peptidase S26 family.</text>
</comment>
<dbReference type="NCBIfam" id="TIGR02227">
    <property type="entry name" value="sigpep_I_bact"/>
    <property type="match status" value="1"/>
</dbReference>
<feature type="domain" description="Peptidase S26" evidence="8">
    <location>
        <begin position="9"/>
        <end position="165"/>
    </location>
</feature>
<dbReference type="EMBL" id="CAKP01000005">
    <property type="protein sequence ID" value="CCC57829.1"/>
    <property type="molecule type" value="Genomic_DNA"/>
</dbReference>
<dbReference type="PANTHER" id="PTHR43390">
    <property type="entry name" value="SIGNAL PEPTIDASE I"/>
    <property type="match status" value="1"/>
</dbReference>
<keyword evidence="7" id="KW-1133">Transmembrane helix</keyword>
<dbReference type="InterPro" id="IPR019758">
    <property type="entry name" value="Pept_S26A_signal_pept_1_CS"/>
</dbReference>
<feature type="active site" evidence="6">
    <location>
        <position position="83"/>
    </location>
</feature>
<evidence type="ECO:0000256" key="4">
    <source>
        <dbReference type="ARBA" id="ARBA00013208"/>
    </source>
</evidence>
<sequence length="174" mass="19596">MKDKIINEIKEWIVSIVVAAVIAFTIKAFIFDIVQVSGPSMIPTLHDNDRVAIEKISLYTKKFTRGEIIILDPGNSGRGLYIKRIVALPGERLEIKEGSVFINGKKLQEDYLSPGTQTYAETDIDMIIPEGYVFVLGDNREVSEDSRYIGPIPIDHIKGHAIFKIYPFSDIKKL</sequence>
<dbReference type="STRING" id="857293.CAAU_0180"/>
<keyword evidence="7" id="KW-0472">Membrane</keyword>
<comment type="subcellular location">
    <subcellularLocation>
        <location evidence="2">Cell membrane</location>
        <topology evidence="2">Single-pass type II membrane protein</topology>
    </subcellularLocation>
    <subcellularLocation>
        <location evidence="7">Membrane</location>
        <topology evidence="7">Single-pass type II membrane protein</topology>
    </subcellularLocation>
</comment>
<keyword evidence="7" id="KW-0812">Transmembrane</keyword>
<evidence type="ECO:0000256" key="6">
    <source>
        <dbReference type="PIRSR" id="PIRSR600223-1"/>
    </source>
</evidence>
<accession>G0V3Y9</accession>
<evidence type="ECO:0000259" key="8">
    <source>
        <dbReference type="Pfam" id="PF10502"/>
    </source>
</evidence>
<dbReference type="Proteomes" id="UP000007652">
    <property type="component" value="Unassembled WGS sequence"/>
</dbReference>